<feature type="transmembrane region" description="Helical" evidence="2">
    <location>
        <begin position="210"/>
        <end position="233"/>
    </location>
</feature>
<keyword evidence="2" id="KW-0812">Transmembrane</keyword>
<keyword evidence="2" id="KW-1133">Transmembrane helix</keyword>
<sequence length="333" mass="38320">MSGKNLWTRGELSPIYGGDDMKESRPDTTGSHGQAELDFYNKVVAVLFNLPDFLFVSSYLLLVLVWAEAFQSSRRHWFSAAVFRRKWMIFYLVFNGGLYLTQLVLYASLFLYDTNGIFEDEKADRLSVIPATIFYLVATADLFLPIIIFSTWLYLTLSLSGFPFKSQSAELRLRLVGRLVIAWSFGRVLYSVMTLLTFTKGWFNVHHENASAQAMLLVIVFFAAELIPIYLTLDKRLLAMLSVENYEPLLESSGIHRYREKLRRILSSYSTLKSNVVQNVMYLTFFIHWILSRLYNMVNPGVSKTIFEHQPKRLKHDQSCTRASTSSSNATLQ</sequence>
<keyword evidence="2" id="KW-0472">Membrane</keyword>
<evidence type="ECO:0000256" key="2">
    <source>
        <dbReference type="SAM" id="Phobius"/>
    </source>
</evidence>
<feature type="region of interest" description="Disordered" evidence="1">
    <location>
        <begin position="1"/>
        <end position="30"/>
    </location>
</feature>
<evidence type="ECO:0000256" key="1">
    <source>
        <dbReference type="SAM" id="MobiDB-lite"/>
    </source>
</evidence>
<feature type="transmembrane region" description="Helical" evidence="2">
    <location>
        <begin position="132"/>
        <end position="155"/>
    </location>
</feature>
<evidence type="ECO:0000259" key="3">
    <source>
        <dbReference type="Pfam" id="PF06454"/>
    </source>
</evidence>
<organism evidence="4 5">
    <name type="scientific">Peronospora belbahrii</name>
    <dbReference type="NCBI Taxonomy" id="622444"/>
    <lineage>
        <taxon>Eukaryota</taxon>
        <taxon>Sar</taxon>
        <taxon>Stramenopiles</taxon>
        <taxon>Oomycota</taxon>
        <taxon>Peronosporomycetes</taxon>
        <taxon>Peronosporales</taxon>
        <taxon>Peronosporaceae</taxon>
        <taxon>Peronospora</taxon>
    </lineage>
</organism>
<feature type="domain" description="THH1/TOM1/TOM3" evidence="3">
    <location>
        <begin position="44"/>
        <end position="231"/>
    </location>
</feature>
<dbReference type="InterPro" id="IPR009457">
    <property type="entry name" value="THH1/TOM1/TOM3_dom"/>
</dbReference>
<protein>
    <recommendedName>
        <fullName evidence="3">THH1/TOM1/TOM3 domain-containing protein</fullName>
    </recommendedName>
</protein>
<reference evidence="4" key="1">
    <citation type="submission" date="2021-11" db="EMBL/GenBank/DDBJ databases">
        <authorList>
            <person name="Islam A."/>
            <person name="Islam S."/>
            <person name="Flora M.S."/>
            <person name="Rahman M."/>
            <person name="Ziaur R.M."/>
            <person name="Epstein J.H."/>
            <person name="Hassan M."/>
            <person name="Klassen M."/>
            <person name="Woodard K."/>
            <person name="Webb A."/>
            <person name="Webby R.J."/>
            <person name="El Zowalaty M.E."/>
        </authorList>
    </citation>
    <scope>NUCLEOTIDE SEQUENCE</scope>
    <source>
        <strain evidence="4">Pbs3</strain>
    </source>
</reference>
<evidence type="ECO:0000313" key="4">
    <source>
        <dbReference type="EMBL" id="CAH0477966.1"/>
    </source>
</evidence>
<proteinExistence type="predicted"/>
<feature type="transmembrane region" description="Helical" evidence="2">
    <location>
        <begin position="175"/>
        <end position="198"/>
    </location>
</feature>
<gene>
    <name evidence="4" type="ORF">PBS003_LOCUS4686</name>
</gene>
<dbReference type="EMBL" id="CAKKTJ010000207">
    <property type="protein sequence ID" value="CAH0477966.1"/>
    <property type="molecule type" value="Genomic_DNA"/>
</dbReference>
<comment type="caution">
    <text evidence="4">The sequence shown here is derived from an EMBL/GenBank/DDBJ whole genome shotgun (WGS) entry which is preliminary data.</text>
</comment>
<dbReference type="AlphaFoldDB" id="A0AAU9KUB3"/>
<name>A0AAU9KUB3_9STRA</name>
<dbReference type="Proteomes" id="UP001160483">
    <property type="component" value="Unassembled WGS sequence"/>
</dbReference>
<feature type="transmembrane region" description="Helical" evidence="2">
    <location>
        <begin position="88"/>
        <end position="112"/>
    </location>
</feature>
<evidence type="ECO:0000313" key="5">
    <source>
        <dbReference type="Proteomes" id="UP001160483"/>
    </source>
</evidence>
<dbReference type="Pfam" id="PF06454">
    <property type="entry name" value="THH1_TOM1-3_dom"/>
    <property type="match status" value="1"/>
</dbReference>
<accession>A0AAU9KUB3</accession>
<feature type="transmembrane region" description="Helical" evidence="2">
    <location>
        <begin position="43"/>
        <end position="67"/>
    </location>
</feature>